<protein>
    <submittedName>
        <fullName evidence="1">Uncharacterized protein</fullName>
    </submittedName>
</protein>
<organism evidence="1 2">
    <name type="scientific">Trichinella nelsoni</name>
    <dbReference type="NCBI Taxonomy" id="6336"/>
    <lineage>
        <taxon>Eukaryota</taxon>
        <taxon>Metazoa</taxon>
        <taxon>Ecdysozoa</taxon>
        <taxon>Nematoda</taxon>
        <taxon>Enoplea</taxon>
        <taxon>Dorylaimia</taxon>
        <taxon>Trichinellida</taxon>
        <taxon>Trichinellidae</taxon>
        <taxon>Trichinella</taxon>
    </lineage>
</organism>
<evidence type="ECO:0000313" key="2">
    <source>
        <dbReference type="Proteomes" id="UP000054630"/>
    </source>
</evidence>
<comment type="caution">
    <text evidence="1">The sequence shown here is derived from an EMBL/GenBank/DDBJ whole genome shotgun (WGS) entry which is preliminary data.</text>
</comment>
<dbReference type="AlphaFoldDB" id="A0A0V0RDZ8"/>
<reference evidence="1 2" key="1">
    <citation type="submission" date="2015-01" db="EMBL/GenBank/DDBJ databases">
        <title>Evolution of Trichinella species and genotypes.</title>
        <authorList>
            <person name="Korhonen P.K."/>
            <person name="Edoardo P."/>
            <person name="Giuseppe L.R."/>
            <person name="Gasser R.B."/>
        </authorList>
    </citation>
    <scope>NUCLEOTIDE SEQUENCE [LARGE SCALE GENOMIC DNA]</scope>
    <source>
        <strain evidence="1">ISS37</strain>
    </source>
</reference>
<proteinExistence type="predicted"/>
<sequence length="69" mass="7813">MLNLEMRCNLRLDDCPLFVVSYRNADSAFLYITVIVSAKAECIKINADNKSNPDQQPKHFTAVALKLKI</sequence>
<accession>A0A0V0RDZ8</accession>
<gene>
    <name evidence="1" type="ORF">T07_14651</name>
</gene>
<evidence type="ECO:0000313" key="1">
    <source>
        <dbReference type="EMBL" id="KRX12727.1"/>
    </source>
</evidence>
<dbReference type="Proteomes" id="UP000054630">
    <property type="component" value="Unassembled WGS sequence"/>
</dbReference>
<dbReference type="EMBL" id="JYDL01000281">
    <property type="protein sequence ID" value="KRX12727.1"/>
    <property type="molecule type" value="Genomic_DNA"/>
</dbReference>
<keyword evidence="2" id="KW-1185">Reference proteome</keyword>
<name>A0A0V0RDZ8_9BILA</name>